<reference evidence="3 4" key="2">
    <citation type="submission" date="2017-10" db="EMBL/GenBank/DDBJ databases">
        <title>Extensive intraspecific genome diversity in a model arbuscular mycorrhizal fungus.</title>
        <authorList>
            <person name="Chen E.C.H."/>
            <person name="Morin E."/>
            <person name="Baudet D."/>
            <person name="Noel J."/>
            <person name="Ndikumana S."/>
            <person name="Charron P."/>
            <person name="St-Onge C."/>
            <person name="Giorgi J."/>
            <person name="Grigoriev I.V."/>
            <person name="Roux C."/>
            <person name="Martin F.M."/>
            <person name="Corradi N."/>
        </authorList>
    </citation>
    <scope>NUCLEOTIDE SEQUENCE [LARGE SCALE GENOMIC DNA]</scope>
    <source>
        <strain evidence="3 4">C2</strain>
    </source>
</reference>
<dbReference type="VEuPathDB" id="FungiDB:RhiirA1_473163"/>
<protein>
    <recommendedName>
        <fullName evidence="2">C2H2-type domain-containing protein</fullName>
    </recommendedName>
</protein>
<dbReference type="InterPro" id="IPR044925">
    <property type="entry name" value="His-Me_finger_sf"/>
</dbReference>
<dbReference type="InterPro" id="IPR004211">
    <property type="entry name" value="Endonuclease_7"/>
</dbReference>
<evidence type="ECO:0000313" key="4">
    <source>
        <dbReference type="Proteomes" id="UP000233469"/>
    </source>
</evidence>
<evidence type="ECO:0000256" key="1">
    <source>
        <dbReference type="SAM" id="MobiDB-lite"/>
    </source>
</evidence>
<dbReference type="VEuPathDB" id="FungiDB:FUN_004685"/>
<comment type="caution">
    <text evidence="3">The sequence shown here is derived from an EMBL/GenBank/DDBJ whole genome shotgun (WGS) entry which is preliminary data.</text>
</comment>
<name>A0A2N1MRC1_9GLOM</name>
<dbReference type="PANTHER" id="PTHR31511:SF12">
    <property type="entry name" value="RHO TERMINATION FACTOR N-TERMINAL DOMAIN-CONTAINING PROTEIN"/>
    <property type="match status" value="1"/>
</dbReference>
<dbReference type="AlphaFoldDB" id="A0A2N1MRC1"/>
<dbReference type="Proteomes" id="UP000233469">
    <property type="component" value="Unassembled WGS sequence"/>
</dbReference>
<evidence type="ECO:0000313" key="3">
    <source>
        <dbReference type="EMBL" id="PKK64148.1"/>
    </source>
</evidence>
<dbReference type="Gene3D" id="3.40.1800.10">
    <property type="entry name" value="His-Me finger endonucleases"/>
    <property type="match status" value="1"/>
</dbReference>
<dbReference type="PANTHER" id="PTHR31511">
    <property type="entry name" value="PROTEIN CBG23764"/>
    <property type="match status" value="1"/>
</dbReference>
<feature type="region of interest" description="Disordered" evidence="1">
    <location>
        <begin position="88"/>
        <end position="120"/>
    </location>
</feature>
<dbReference type="Pfam" id="PF02945">
    <property type="entry name" value="Endonuclease_7"/>
    <property type="match status" value="1"/>
</dbReference>
<reference evidence="3 4" key="1">
    <citation type="submission" date="2016-04" db="EMBL/GenBank/DDBJ databases">
        <title>Genome analyses suggest a sexual origin of heterokaryosis in a supposedly ancient asexual fungus.</title>
        <authorList>
            <person name="Ropars J."/>
            <person name="Sedzielewska K."/>
            <person name="Noel J."/>
            <person name="Charron P."/>
            <person name="Farinelli L."/>
            <person name="Marton T."/>
            <person name="Kruger M."/>
            <person name="Pelin A."/>
            <person name="Brachmann A."/>
            <person name="Corradi N."/>
        </authorList>
    </citation>
    <scope>NUCLEOTIDE SEQUENCE [LARGE SCALE GENOMIC DNA]</scope>
    <source>
        <strain evidence="3 4">C2</strain>
    </source>
</reference>
<dbReference type="SUPFAM" id="SSF54060">
    <property type="entry name" value="His-Me finger endonucleases"/>
    <property type="match status" value="1"/>
</dbReference>
<accession>A0A2N1MRC1</accession>
<organism evidence="3 4">
    <name type="scientific">Rhizophagus irregularis</name>
    <dbReference type="NCBI Taxonomy" id="588596"/>
    <lineage>
        <taxon>Eukaryota</taxon>
        <taxon>Fungi</taxon>
        <taxon>Fungi incertae sedis</taxon>
        <taxon>Mucoromycota</taxon>
        <taxon>Glomeromycotina</taxon>
        <taxon>Glomeromycetes</taxon>
        <taxon>Glomerales</taxon>
        <taxon>Glomeraceae</taxon>
        <taxon>Rhizophagus</taxon>
    </lineage>
</organism>
<dbReference type="InterPro" id="IPR038563">
    <property type="entry name" value="Endonuclease_7_sf"/>
</dbReference>
<proteinExistence type="predicted"/>
<gene>
    <name evidence="3" type="ORF">RhiirC2_716468</name>
</gene>
<feature type="domain" description="C2H2-type" evidence="2">
    <location>
        <begin position="454"/>
        <end position="476"/>
    </location>
</feature>
<dbReference type="VEuPathDB" id="FungiDB:RhiirA1_541829"/>
<evidence type="ECO:0000259" key="2">
    <source>
        <dbReference type="PROSITE" id="PS00028"/>
    </source>
</evidence>
<dbReference type="VEuPathDB" id="FungiDB:FUN_020934"/>
<dbReference type="PROSITE" id="PS00028">
    <property type="entry name" value="ZINC_FINGER_C2H2_1"/>
    <property type="match status" value="1"/>
</dbReference>
<sequence>MTCNWLVKGTKEYCTRPTKNQYCGKHAFALREGSTPPKPCKNCGNGTNSALQICIPCGQCNLRDKVAMIPPCERCGKTFRDMRARTSHVNAKGKRQCKSQAEQQNAQQPAQQSAPQSSAQVVVQEGALPKRKHHRTYKPKYGVFEYNEPPAGDIEFTECRTERRLNINGEVLPEDIYQNVEKRSREEEKLVDVSDIMSCWQAVVPSMRNPSYNFNKEIAADDYGKTPYMVQMIEASREKITEVIQTEFERKDRSAGVIDADIEAYLNNGSGWKLLRIEMIYIEFYKYERALGGSWKETPKGLSNKKVTINPNNRATGDNLCLGYALGLHFLHYENDGIVKNPQNLSKIRPYISRINLEGIPMPTPICPRVFEKIEKQNPEISVNVWEWNENKQSPKCVIYSKNHDRQHNIHLIALSETVGEVTDFKIKHHYIWVKDINRLLYGDTAHKEKKHFCNKCTQTFPCKERLDMHHFESKHKKTDEKYGGSMQKIGEQKAISFSYSVYWIDSGEIWGPYIYRGPNATEEFVKRMEKEVKRINKIFANPIPANKNNIEDRKGFDNAKECWICKKAFNHDKVWDHCHITGKFRGAAHKDCNLKLRIVPWKTHNFRGYDSHLICESVSQSAFSHRISVIAETFERYKTMRVGQIKYIDSYQFMKCSLDTLAENIGAVKCNKTNGCNHYFRIDKKCCMSHPEKYKITMRYYTKEGVPMEKIGLLLRKSIFSYEYIDSHKKFKETSLPSIEKFYSDLKGRISQKNYEHAQKVWKEFGCKNLGEYHDLYLKTDLLLLADVWTAFCETFMKYYELDPSHYVSAASLTWDAMLKYTGVKSFLQIWRCMILQKKQNVVELQCLVDVIYKPIIQNAKTLTYADQKHGCHMLMLIIFMDGQ</sequence>
<dbReference type="EMBL" id="LLXL01001500">
    <property type="protein sequence ID" value="PKK64148.1"/>
    <property type="molecule type" value="Genomic_DNA"/>
</dbReference>
<feature type="compositionally biased region" description="Low complexity" evidence="1">
    <location>
        <begin position="99"/>
        <end position="120"/>
    </location>
</feature>
<dbReference type="InterPro" id="IPR013087">
    <property type="entry name" value="Znf_C2H2_type"/>
</dbReference>
<dbReference type="VEuPathDB" id="FungiDB:RhiirA1_473162"/>